<evidence type="ECO:0000256" key="5">
    <source>
        <dbReference type="ARBA" id="ARBA00023136"/>
    </source>
</evidence>
<dbReference type="PANTHER" id="PTHR46819">
    <property type="entry name" value="EF-HAND CALCIUM-BINDING DOMAIN-CONTAINING PROTEIN 7"/>
    <property type="match status" value="1"/>
</dbReference>
<feature type="compositionally biased region" description="Basic and acidic residues" evidence="6">
    <location>
        <begin position="136"/>
        <end position="154"/>
    </location>
</feature>
<name>A0A8J4V248_9MYCE</name>
<reference evidence="8" key="1">
    <citation type="submission" date="2020-01" db="EMBL/GenBank/DDBJ databases">
        <title>Development of genomics and gene disruption for Polysphondylium violaceum indicates a role for the polyketide synthase stlB in stalk morphogenesis.</title>
        <authorList>
            <person name="Narita B."/>
            <person name="Kawabe Y."/>
            <person name="Kin K."/>
            <person name="Saito T."/>
            <person name="Gibbs R."/>
            <person name="Kuspa A."/>
            <person name="Muzny D."/>
            <person name="Queller D."/>
            <person name="Richards S."/>
            <person name="Strassman J."/>
            <person name="Sucgang R."/>
            <person name="Worley K."/>
            <person name="Schaap P."/>
        </authorList>
    </citation>
    <scope>NUCLEOTIDE SEQUENCE</scope>
    <source>
        <strain evidence="8">QSvi11</strain>
    </source>
</reference>
<dbReference type="GO" id="GO:0098797">
    <property type="term" value="C:plasma membrane protein complex"/>
    <property type="evidence" value="ECO:0007669"/>
    <property type="project" value="TreeGrafter"/>
</dbReference>
<evidence type="ECO:0000256" key="2">
    <source>
        <dbReference type="ARBA" id="ARBA00022723"/>
    </source>
</evidence>
<dbReference type="PANTHER" id="PTHR46819:SF1">
    <property type="entry name" value="EF-HAND CALCIUM-BINDING DOMAIN-CONTAINING PROTEIN 7"/>
    <property type="match status" value="1"/>
</dbReference>
<evidence type="ECO:0000256" key="4">
    <source>
        <dbReference type="ARBA" id="ARBA00022837"/>
    </source>
</evidence>
<dbReference type="Gene3D" id="1.10.238.10">
    <property type="entry name" value="EF-hand"/>
    <property type="match status" value="1"/>
</dbReference>
<dbReference type="SUPFAM" id="SSF47473">
    <property type="entry name" value="EF-hand"/>
    <property type="match status" value="1"/>
</dbReference>
<feature type="domain" description="EF-hand" evidence="7">
    <location>
        <begin position="26"/>
        <end position="61"/>
    </location>
</feature>
<accession>A0A8J4V248</accession>
<comment type="subcellular location">
    <subcellularLocation>
        <location evidence="1">Membrane</location>
    </subcellularLocation>
</comment>
<dbReference type="Proteomes" id="UP000695562">
    <property type="component" value="Unassembled WGS sequence"/>
</dbReference>
<comment type="caution">
    <text evidence="8">The sequence shown here is derived from an EMBL/GenBank/DDBJ whole genome shotgun (WGS) entry which is preliminary data.</text>
</comment>
<proteinExistence type="predicted"/>
<evidence type="ECO:0000256" key="3">
    <source>
        <dbReference type="ARBA" id="ARBA00022737"/>
    </source>
</evidence>
<dbReference type="InterPro" id="IPR011992">
    <property type="entry name" value="EF-hand-dom_pair"/>
</dbReference>
<dbReference type="OrthoDB" id="26525at2759"/>
<dbReference type="InterPro" id="IPR002048">
    <property type="entry name" value="EF_hand_dom"/>
</dbReference>
<dbReference type="Pfam" id="PF13499">
    <property type="entry name" value="EF-hand_7"/>
    <property type="match status" value="1"/>
</dbReference>
<protein>
    <recommendedName>
        <fullName evidence="7">EF-hand domain-containing protein</fullName>
    </recommendedName>
</protein>
<organism evidence="8 9">
    <name type="scientific">Polysphondylium violaceum</name>
    <dbReference type="NCBI Taxonomy" id="133409"/>
    <lineage>
        <taxon>Eukaryota</taxon>
        <taxon>Amoebozoa</taxon>
        <taxon>Evosea</taxon>
        <taxon>Eumycetozoa</taxon>
        <taxon>Dictyostelia</taxon>
        <taxon>Dictyosteliales</taxon>
        <taxon>Dictyosteliaceae</taxon>
        <taxon>Polysphondylium</taxon>
    </lineage>
</organism>
<evidence type="ECO:0000256" key="1">
    <source>
        <dbReference type="ARBA" id="ARBA00004370"/>
    </source>
</evidence>
<dbReference type="PROSITE" id="PS50222">
    <property type="entry name" value="EF_HAND_2"/>
    <property type="match status" value="1"/>
</dbReference>
<dbReference type="GO" id="GO:0060170">
    <property type="term" value="C:ciliary membrane"/>
    <property type="evidence" value="ECO:0007669"/>
    <property type="project" value="TreeGrafter"/>
</dbReference>
<dbReference type="GO" id="GO:0005509">
    <property type="term" value="F:calcium ion binding"/>
    <property type="evidence" value="ECO:0007669"/>
    <property type="project" value="InterPro"/>
</dbReference>
<dbReference type="GO" id="GO:1903569">
    <property type="term" value="P:positive regulation of protein localization to ciliary membrane"/>
    <property type="evidence" value="ECO:0007669"/>
    <property type="project" value="TreeGrafter"/>
</dbReference>
<keyword evidence="9" id="KW-1185">Reference proteome</keyword>
<feature type="region of interest" description="Disordered" evidence="6">
    <location>
        <begin position="115"/>
        <end position="154"/>
    </location>
</feature>
<feature type="compositionally biased region" description="Low complexity" evidence="6">
    <location>
        <begin position="123"/>
        <end position="135"/>
    </location>
</feature>
<evidence type="ECO:0000313" key="9">
    <source>
        <dbReference type="Proteomes" id="UP000695562"/>
    </source>
</evidence>
<evidence type="ECO:0000259" key="7">
    <source>
        <dbReference type="PROSITE" id="PS50222"/>
    </source>
</evidence>
<dbReference type="EMBL" id="AJWJ01000410">
    <property type="protein sequence ID" value="KAF2071132.1"/>
    <property type="molecule type" value="Genomic_DNA"/>
</dbReference>
<dbReference type="AlphaFoldDB" id="A0A8J4V248"/>
<dbReference type="PROSITE" id="PS00018">
    <property type="entry name" value="EF_HAND_1"/>
    <property type="match status" value="1"/>
</dbReference>
<evidence type="ECO:0000313" key="8">
    <source>
        <dbReference type="EMBL" id="KAF2071132.1"/>
    </source>
</evidence>
<evidence type="ECO:0000256" key="6">
    <source>
        <dbReference type="SAM" id="MobiDB-lite"/>
    </source>
</evidence>
<dbReference type="InterPro" id="IPR052266">
    <property type="entry name" value="Miro-EF-hand_domain"/>
</dbReference>
<keyword evidence="5" id="KW-0472">Membrane</keyword>
<keyword evidence="4" id="KW-0106">Calcium</keyword>
<dbReference type="InterPro" id="IPR018247">
    <property type="entry name" value="EF_Hand_1_Ca_BS"/>
</dbReference>
<gene>
    <name evidence="8" type="ORF">CYY_007561</name>
</gene>
<sequence length="154" mass="17480">MGKKKSSAQPKVNKLIDTDEDYFTERAEAVLKEIFSRYDIDKDGCLSEKELDAFAIGCNGKPFDASSKQDIQEAFDVNDKGYLTERGFLEMYFMQTSSEPQETMKDILAHGYDHSLNKKSDTTTDTASTTTNTTTETKKEEQQEEKEKSTVENK</sequence>
<keyword evidence="3" id="KW-0677">Repeat</keyword>
<keyword evidence="2" id="KW-0479">Metal-binding</keyword>